<dbReference type="AlphaFoldDB" id="A0A150KCE1"/>
<name>A0A150KCE1_HEYCO</name>
<dbReference type="Proteomes" id="UP000075288">
    <property type="component" value="Unassembled WGS sequence"/>
</dbReference>
<organism evidence="1 2">
    <name type="scientific">Heyndrickxia coagulans</name>
    <name type="common">Weizmannia coagulans</name>
    <dbReference type="NCBI Taxonomy" id="1398"/>
    <lineage>
        <taxon>Bacteria</taxon>
        <taxon>Bacillati</taxon>
        <taxon>Bacillota</taxon>
        <taxon>Bacilli</taxon>
        <taxon>Bacillales</taxon>
        <taxon>Bacillaceae</taxon>
        <taxon>Heyndrickxia</taxon>
    </lineage>
</organism>
<evidence type="ECO:0000313" key="1">
    <source>
        <dbReference type="EMBL" id="KYC67275.1"/>
    </source>
</evidence>
<proteinExistence type="predicted"/>
<protein>
    <submittedName>
        <fullName evidence="1">Uncharacterized protein</fullName>
    </submittedName>
</protein>
<comment type="caution">
    <text evidence="1">The sequence shown here is derived from an EMBL/GenBank/DDBJ whole genome shotgun (WGS) entry which is preliminary data.</text>
</comment>
<accession>A0A150KCE1</accession>
<reference evidence="1 2" key="1">
    <citation type="submission" date="2016-01" db="EMBL/GenBank/DDBJ databases">
        <title>Genome Sequences of Twelve Sporeforming Bacillus Species Isolated from Foods.</title>
        <authorList>
            <person name="Berendsen E.M."/>
            <person name="Wells-Bennik M.H."/>
            <person name="Krawcyk A.O."/>
            <person name="De Jong A."/>
            <person name="Holsappel S."/>
            <person name="Eijlander R.T."/>
            <person name="Kuipers O.P."/>
        </authorList>
    </citation>
    <scope>NUCLEOTIDE SEQUENCE [LARGE SCALE GENOMIC DNA]</scope>
    <source>
        <strain evidence="1 2">B4098</strain>
    </source>
</reference>
<gene>
    <name evidence="1" type="ORF">B4098_1226</name>
</gene>
<sequence>MPELVLLLDVPPLSDAGFPDAGECLDVGRPDFALPDPVAAGLLSFDCPSE</sequence>
<evidence type="ECO:0000313" key="2">
    <source>
        <dbReference type="Proteomes" id="UP000075288"/>
    </source>
</evidence>
<dbReference type="EMBL" id="LQYG01000001">
    <property type="protein sequence ID" value="KYC67275.1"/>
    <property type="molecule type" value="Genomic_DNA"/>
</dbReference>